<accession>A0A5D3FN44</accession>
<comment type="caution">
    <text evidence="4">The sequence shown here is derived from an EMBL/GenBank/DDBJ whole genome shotgun (WGS) entry which is preliminary data.</text>
</comment>
<keyword evidence="1" id="KW-0479">Metal-binding</keyword>
<feature type="region of interest" description="Disordered" evidence="3">
    <location>
        <begin position="272"/>
        <end position="291"/>
    </location>
</feature>
<dbReference type="GO" id="GO:0016706">
    <property type="term" value="F:2-oxoglutarate-dependent dioxygenase activity"/>
    <property type="evidence" value="ECO:0007669"/>
    <property type="project" value="UniProtKB-ARBA"/>
</dbReference>
<proteinExistence type="predicted"/>
<evidence type="ECO:0000256" key="2">
    <source>
        <dbReference type="ARBA" id="ARBA00023004"/>
    </source>
</evidence>
<evidence type="ECO:0000313" key="5">
    <source>
        <dbReference type="Proteomes" id="UP000323505"/>
    </source>
</evidence>
<organism evidence="4 5">
    <name type="scientific">Actinomadura decatromicini</name>
    <dbReference type="NCBI Taxonomy" id="2604572"/>
    <lineage>
        <taxon>Bacteria</taxon>
        <taxon>Bacillati</taxon>
        <taxon>Actinomycetota</taxon>
        <taxon>Actinomycetes</taxon>
        <taxon>Streptosporangiales</taxon>
        <taxon>Thermomonosporaceae</taxon>
        <taxon>Actinomadura</taxon>
    </lineage>
</organism>
<evidence type="ECO:0000313" key="4">
    <source>
        <dbReference type="EMBL" id="TYK49422.1"/>
    </source>
</evidence>
<name>A0A5D3FN44_9ACTN</name>
<keyword evidence="2" id="KW-0408">Iron</keyword>
<dbReference type="InterPro" id="IPR008775">
    <property type="entry name" value="Phytyl_CoA_dOase-like"/>
</dbReference>
<dbReference type="PANTHER" id="PTHR20883">
    <property type="entry name" value="PHYTANOYL-COA DIOXYGENASE DOMAIN CONTAINING 1"/>
    <property type="match status" value="1"/>
</dbReference>
<dbReference type="Pfam" id="PF05721">
    <property type="entry name" value="PhyH"/>
    <property type="match status" value="1"/>
</dbReference>
<dbReference type="Proteomes" id="UP000323505">
    <property type="component" value="Unassembled WGS sequence"/>
</dbReference>
<sequence>MHPITSWDEPGTARERFHRDGFVVMEAAFTPDQCRWARDRLAGLFQGRFPTGIYPDEWYWREGLSRPDATRHMANAWKSDHLIASIVQASWVGDWIAYLNGWPGTRLGQDTVWIKPPSARPSGLHQDNSFVGFLAPAAMSTCWMTFDDTHADAATIEYVPGSHHWPTAPLPADFHDPGDHRARMRASAAAAGVAEPAVVQLEVPAGTIVFHDGNVWHGAAGSHRPVEAWRHTLAAHLLPADARFTTAPGGYIYRRYQLPGDDTLHDAFFPPYPQPDPRPGRPHLLTLTTQS</sequence>
<protein>
    <submittedName>
        <fullName evidence="4">Phytanoyl-CoA dioxygenase family protein</fullName>
    </submittedName>
</protein>
<dbReference type="RefSeq" id="WP_148760147.1">
    <property type="nucleotide sequence ID" value="NZ_VSRQ01000003.1"/>
</dbReference>
<keyword evidence="4" id="KW-0560">Oxidoreductase</keyword>
<keyword evidence="5" id="KW-1185">Reference proteome</keyword>
<evidence type="ECO:0000256" key="1">
    <source>
        <dbReference type="ARBA" id="ARBA00022723"/>
    </source>
</evidence>
<gene>
    <name evidence="4" type="ORF">FXF68_16830</name>
</gene>
<dbReference type="SUPFAM" id="SSF51197">
    <property type="entry name" value="Clavaminate synthase-like"/>
    <property type="match status" value="1"/>
</dbReference>
<evidence type="ECO:0000256" key="3">
    <source>
        <dbReference type="SAM" id="MobiDB-lite"/>
    </source>
</evidence>
<dbReference type="GO" id="GO:0005506">
    <property type="term" value="F:iron ion binding"/>
    <property type="evidence" value="ECO:0007669"/>
    <property type="project" value="UniProtKB-ARBA"/>
</dbReference>
<dbReference type="Gene3D" id="2.60.120.620">
    <property type="entry name" value="q2cbj1_9rhob like domain"/>
    <property type="match status" value="1"/>
</dbReference>
<dbReference type="PANTHER" id="PTHR20883:SF15">
    <property type="entry name" value="PHYTANOYL-COA DIOXYGENASE DOMAIN-CONTAINING PROTEIN 1"/>
    <property type="match status" value="1"/>
</dbReference>
<keyword evidence="4" id="KW-0223">Dioxygenase</keyword>
<dbReference type="AlphaFoldDB" id="A0A5D3FN44"/>
<reference evidence="4 5" key="1">
    <citation type="submission" date="2019-08" db="EMBL/GenBank/DDBJ databases">
        <title>Actinomadura sp. nov. CYP1-5 isolated from mountain soil.</title>
        <authorList>
            <person name="Songsumanus A."/>
            <person name="Kuncharoen N."/>
            <person name="Kudo T."/>
            <person name="Yuki M."/>
            <person name="Igarashi Y."/>
            <person name="Tanasupawat S."/>
        </authorList>
    </citation>
    <scope>NUCLEOTIDE SEQUENCE [LARGE SCALE GENOMIC DNA]</scope>
    <source>
        <strain evidence="4 5">CYP1-5</strain>
    </source>
</reference>
<dbReference type="EMBL" id="VSRQ01000003">
    <property type="protein sequence ID" value="TYK49422.1"/>
    <property type="molecule type" value="Genomic_DNA"/>
</dbReference>